<feature type="DNA-binding region" description="H-T-H motif" evidence="2">
    <location>
        <begin position="36"/>
        <end position="55"/>
    </location>
</feature>
<dbReference type="InterPro" id="IPR050624">
    <property type="entry name" value="HTH-type_Tx_Regulator"/>
</dbReference>
<dbReference type="EMBL" id="OCPC01000001">
    <property type="protein sequence ID" value="SOE16543.1"/>
    <property type="molecule type" value="Genomic_DNA"/>
</dbReference>
<dbReference type="Gene3D" id="1.10.357.10">
    <property type="entry name" value="Tetracycline Repressor, domain 2"/>
    <property type="match status" value="1"/>
</dbReference>
<keyword evidence="1 2" id="KW-0238">DNA-binding</keyword>
<evidence type="ECO:0000259" key="3">
    <source>
        <dbReference type="PROSITE" id="PS50977"/>
    </source>
</evidence>
<dbReference type="InterPro" id="IPR009057">
    <property type="entry name" value="Homeodomain-like_sf"/>
</dbReference>
<dbReference type="OrthoDB" id="9811084at2"/>
<name>A0A286I8T5_9HYPH</name>
<organism evidence="4 5">
    <name type="scientific">Hoeflea halophila</name>
    <dbReference type="NCBI Taxonomy" id="714899"/>
    <lineage>
        <taxon>Bacteria</taxon>
        <taxon>Pseudomonadati</taxon>
        <taxon>Pseudomonadota</taxon>
        <taxon>Alphaproteobacteria</taxon>
        <taxon>Hyphomicrobiales</taxon>
        <taxon>Rhizobiaceae</taxon>
        <taxon>Hoeflea</taxon>
    </lineage>
</organism>
<dbReference type="Proteomes" id="UP000219465">
    <property type="component" value="Unassembled WGS sequence"/>
</dbReference>
<evidence type="ECO:0000313" key="5">
    <source>
        <dbReference type="Proteomes" id="UP000219465"/>
    </source>
</evidence>
<dbReference type="InterPro" id="IPR036271">
    <property type="entry name" value="Tet_transcr_reg_TetR-rel_C_sf"/>
</dbReference>
<gene>
    <name evidence="4" type="ORF">SAMN05877838_1413</name>
</gene>
<dbReference type="PANTHER" id="PTHR43479:SF11">
    <property type="entry name" value="ACREF_ENVCD OPERON REPRESSOR-RELATED"/>
    <property type="match status" value="1"/>
</dbReference>
<dbReference type="Gene3D" id="1.10.10.60">
    <property type="entry name" value="Homeodomain-like"/>
    <property type="match status" value="1"/>
</dbReference>
<evidence type="ECO:0000256" key="1">
    <source>
        <dbReference type="ARBA" id="ARBA00023125"/>
    </source>
</evidence>
<evidence type="ECO:0000313" key="4">
    <source>
        <dbReference type="EMBL" id="SOE16543.1"/>
    </source>
</evidence>
<keyword evidence="5" id="KW-1185">Reference proteome</keyword>
<protein>
    <submittedName>
        <fullName evidence="4">TetR family transcriptional regulator</fullName>
    </submittedName>
</protein>
<evidence type="ECO:0000256" key="2">
    <source>
        <dbReference type="PROSITE-ProRule" id="PRU00335"/>
    </source>
</evidence>
<accession>A0A286I8T5</accession>
<dbReference type="AlphaFoldDB" id="A0A286I8T5"/>
<dbReference type="PANTHER" id="PTHR43479">
    <property type="entry name" value="ACREF/ENVCD OPERON REPRESSOR-RELATED"/>
    <property type="match status" value="1"/>
</dbReference>
<feature type="domain" description="HTH tetR-type" evidence="3">
    <location>
        <begin position="13"/>
        <end position="73"/>
    </location>
</feature>
<dbReference type="RefSeq" id="WP_097106237.1">
    <property type="nucleotide sequence ID" value="NZ_OCPC01000001.1"/>
</dbReference>
<dbReference type="PRINTS" id="PR00455">
    <property type="entry name" value="HTHTETR"/>
</dbReference>
<sequence length="196" mass="21655">MATNAYPRTKRGIARREQILRAAEATIGEQGFSAASIADITRQAKTALGTFYIYFSSKEDVFRELVLEMGQLTRGVVTEAVTDAPNRLDAERAGLKAFLRFVAARPSLYRIVEEARFIDSEAYKAYFTSFAKAYAVQLSEAAAAGELRPGDAEVRAWALMGIAKTLGERYVLWDDTSDIDHIVDEAFAMIRDGLAP</sequence>
<dbReference type="SUPFAM" id="SSF46689">
    <property type="entry name" value="Homeodomain-like"/>
    <property type="match status" value="1"/>
</dbReference>
<reference evidence="5" key="1">
    <citation type="submission" date="2017-08" db="EMBL/GenBank/DDBJ databases">
        <authorList>
            <person name="Varghese N."/>
            <person name="Submissions S."/>
        </authorList>
    </citation>
    <scope>NUCLEOTIDE SEQUENCE [LARGE SCALE GENOMIC DNA]</scope>
    <source>
        <strain evidence="5">KCTC 23107</strain>
    </source>
</reference>
<dbReference type="Pfam" id="PF00440">
    <property type="entry name" value="TetR_N"/>
    <property type="match status" value="1"/>
</dbReference>
<dbReference type="PROSITE" id="PS50977">
    <property type="entry name" value="HTH_TETR_2"/>
    <property type="match status" value="1"/>
</dbReference>
<dbReference type="GO" id="GO:0003677">
    <property type="term" value="F:DNA binding"/>
    <property type="evidence" value="ECO:0007669"/>
    <property type="project" value="UniProtKB-UniRule"/>
</dbReference>
<dbReference type="SUPFAM" id="SSF48498">
    <property type="entry name" value="Tetracyclin repressor-like, C-terminal domain"/>
    <property type="match status" value="1"/>
</dbReference>
<dbReference type="InterPro" id="IPR001647">
    <property type="entry name" value="HTH_TetR"/>
</dbReference>
<proteinExistence type="predicted"/>